<accession>A0A6J4IY38</accession>
<dbReference type="PANTHER" id="PTHR30146:SF109">
    <property type="entry name" value="HTH-TYPE TRANSCRIPTIONAL REGULATOR GALS"/>
    <property type="match status" value="1"/>
</dbReference>
<dbReference type="EMBL" id="CADCTK010000565">
    <property type="protein sequence ID" value="CAA9263974.1"/>
    <property type="molecule type" value="Genomic_DNA"/>
</dbReference>
<reference evidence="5" key="1">
    <citation type="submission" date="2020-02" db="EMBL/GenBank/DDBJ databases">
        <authorList>
            <person name="Meier V. D."/>
        </authorList>
    </citation>
    <scope>NUCLEOTIDE SEQUENCE</scope>
    <source>
        <strain evidence="5">AVDCRST_MAG26</strain>
    </source>
</reference>
<keyword evidence="1" id="KW-0805">Transcription regulation</keyword>
<dbReference type="SUPFAM" id="SSF53822">
    <property type="entry name" value="Periplasmic binding protein-like I"/>
    <property type="match status" value="1"/>
</dbReference>
<dbReference type="Pfam" id="PF00532">
    <property type="entry name" value="Peripla_BP_1"/>
    <property type="match status" value="1"/>
</dbReference>
<dbReference type="PRINTS" id="PR00036">
    <property type="entry name" value="HTHLACI"/>
</dbReference>
<evidence type="ECO:0000256" key="1">
    <source>
        <dbReference type="ARBA" id="ARBA00023015"/>
    </source>
</evidence>
<dbReference type="AlphaFoldDB" id="A0A6J4IY38"/>
<dbReference type="Gene3D" id="1.10.260.40">
    <property type="entry name" value="lambda repressor-like DNA-binding domains"/>
    <property type="match status" value="1"/>
</dbReference>
<dbReference type="GO" id="GO:0003700">
    <property type="term" value="F:DNA-binding transcription factor activity"/>
    <property type="evidence" value="ECO:0007669"/>
    <property type="project" value="TreeGrafter"/>
</dbReference>
<organism evidence="5">
    <name type="scientific">uncultured Chloroflexia bacterium</name>
    <dbReference type="NCBI Taxonomy" id="1672391"/>
    <lineage>
        <taxon>Bacteria</taxon>
        <taxon>Bacillati</taxon>
        <taxon>Chloroflexota</taxon>
        <taxon>Chloroflexia</taxon>
        <taxon>environmental samples</taxon>
    </lineage>
</organism>
<evidence type="ECO:0000256" key="3">
    <source>
        <dbReference type="ARBA" id="ARBA00023163"/>
    </source>
</evidence>
<dbReference type="CDD" id="cd01392">
    <property type="entry name" value="HTH_LacI"/>
    <property type="match status" value="1"/>
</dbReference>
<dbReference type="SMART" id="SM00354">
    <property type="entry name" value="HTH_LACI"/>
    <property type="match status" value="1"/>
</dbReference>
<dbReference type="GO" id="GO:0000976">
    <property type="term" value="F:transcription cis-regulatory region binding"/>
    <property type="evidence" value="ECO:0007669"/>
    <property type="project" value="TreeGrafter"/>
</dbReference>
<dbReference type="InterPro" id="IPR028082">
    <property type="entry name" value="Peripla_BP_I"/>
</dbReference>
<keyword evidence="3" id="KW-0804">Transcription</keyword>
<name>A0A6J4IY38_9CHLR</name>
<keyword evidence="2" id="KW-0238">DNA-binding</keyword>
<feature type="domain" description="HTH lacI-type" evidence="4">
    <location>
        <begin position="2"/>
        <end position="56"/>
    </location>
</feature>
<dbReference type="PANTHER" id="PTHR30146">
    <property type="entry name" value="LACI-RELATED TRANSCRIPTIONAL REPRESSOR"/>
    <property type="match status" value="1"/>
</dbReference>
<dbReference type="InterPro" id="IPR001761">
    <property type="entry name" value="Peripla_BP/Lac1_sug-bd_dom"/>
</dbReference>
<dbReference type="PROSITE" id="PS00356">
    <property type="entry name" value="HTH_LACI_1"/>
    <property type="match status" value="1"/>
</dbReference>
<gene>
    <name evidence="5" type="ORF">AVDCRST_MAG26-2469</name>
</gene>
<dbReference type="Pfam" id="PF00356">
    <property type="entry name" value="LacI"/>
    <property type="match status" value="1"/>
</dbReference>
<proteinExistence type="predicted"/>
<evidence type="ECO:0000259" key="4">
    <source>
        <dbReference type="PROSITE" id="PS50932"/>
    </source>
</evidence>
<dbReference type="InterPro" id="IPR000843">
    <property type="entry name" value="HTH_LacI"/>
</dbReference>
<evidence type="ECO:0000256" key="2">
    <source>
        <dbReference type="ARBA" id="ARBA00023125"/>
    </source>
</evidence>
<dbReference type="Gene3D" id="3.40.50.2300">
    <property type="match status" value="2"/>
</dbReference>
<evidence type="ECO:0000313" key="5">
    <source>
        <dbReference type="EMBL" id="CAA9263974.1"/>
    </source>
</evidence>
<dbReference type="PROSITE" id="PS50932">
    <property type="entry name" value="HTH_LACI_2"/>
    <property type="match status" value="1"/>
</dbReference>
<protein>
    <submittedName>
        <fullName evidence="5">Ribose operon repressor</fullName>
    </submittedName>
</protein>
<dbReference type="SUPFAM" id="SSF47413">
    <property type="entry name" value="lambda repressor-like DNA-binding domains"/>
    <property type="match status" value="1"/>
</dbReference>
<dbReference type="InterPro" id="IPR010982">
    <property type="entry name" value="Lambda_DNA-bd_dom_sf"/>
</dbReference>
<sequence length="335" mass="36714">MATIYDVARAAGVSTTTVSHVLNGTRHVSDETQSRVRQAVEELRFRPNSLARSLVRQETRTLALIVPDNVNPFFAELARRIEDHGFSAGYNVFLCNSDRNPTKEQAYLDMLISKRVDGIIVMTMSSDLDKLQPLLDTRIPVVMFEREYEQIDAVLLDNVAGGYDATRHLLDLDHRRIGCIGGPEAQTRSHERVRGYEKALAEAGIRTDLDLIQAGDWTYTGGQGAARALLQLPSPPTAIFACNDLMAIGAMSAAWERNLRVPEDVSVVGLDNIALSAFFHPPLTTVATPKLEVGQRLCQMLLDRISGELPAAPQRVTVRGELVVRGSTAPLAAAT</sequence>